<feature type="compositionally biased region" description="Pro residues" evidence="1">
    <location>
        <begin position="326"/>
        <end position="358"/>
    </location>
</feature>
<protein>
    <submittedName>
        <fullName evidence="3">Uncharacterized protein</fullName>
    </submittedName>
</protein>
<accession>A0A375I345</accession>
<keyword evidence="2" id="KW-1133">Transmembrane helix</keyword>
<feature type="region of interest" description="Disordered" evidence="1">
    <location>
        <begin position="1"/>
        <end position="172"/>
    </location>
</feature>
<evidence type="ECO:0000313" key="4">
    <source>
        <dbReference type="Proteomes" id="UP000265962"/>
    </source>
</evidence>
<dbReference type="AlphaFoldDB" id="A0A375I345"/>
<dbReference type="EMBL" id="OMOH01000005">
    <property type="protein sequence ID" value="SPF68460.1"/>
    <property type="molecule type" value="Genomic_DNA"/>
</dbReference>
<organism evidence="3 4">
    <name type="scientific">Propionibacterium ruminifibrarum</name>
    <dbReference type="NCBI Taxonomy" id="1962131"/>
    <lineage>
        <taxon>Bacteria</taxon>
        <taxon>Bacillati</taxon>
        <taxon>Actinomycetota</taxon>
        <taxon>Actinomycetes</taxon>
        <taxon>Propionibacteriales</taxon>
        <taxon>Propionibacteriaceae</taxon>
        <taxon>Propionibacterium</taxon>
    </lineage>
</organism>
<dbReference type="Proteomes" id="UP000265962">
    <property type="component" value="Unassembled WGS sequence"/>
</dbReference>
<evidence type="ECO:0000256" key="1">
    <source>
        <dbReference type="SAM" id="MobiDB-lite"/>
    </source>
</evidence>
<feature type="transmembrane region" description="Helical" evidence="2">
    <location>
        <begin position="233"/>
        <end position="255"/>
    </location>
</feature>
<feature type="transmembrane region" description="Helical" evidence="2">
    <location>
        <begin position="197"/>
        <end position="221"/>
    </location>
</feature>
<reference evidence="4" key="1">
    <citation type="submission" date="2018-02" db="EMBL/GenBank/DDBJ databases">
        <authorList>
            <person name="Hornung B."/>
        </authorList>
    </citation>
    <scope>NUCLEOTIDE SEQUENCE [LARGE SCALE GENOMIC DNA]</scope>
</reference>
<feature type="compositionally biased region" description="Low complexity" evidence="1">
    <location>
        <begin position="359"/>
        <end position="368"/>
    </location>
</feature>
<evidence type="ECO:0000256" key="2">
    <source>
        <dbReference type="SAM" id="Phobius"/>
    </source>
</evidence>
<evidence type="ECO:0000313" key="3">
    <source>
        <dbReference type="EMBL" id="SPF68460.1"/>
    </source>
</evidence>
<gene>
    <name evidence="3" type="ORF">PROPJV5_1438</name>
</gene>
<keyword evidence="2" id="KW-0812">Transmembrane</keyword>
<feature type="compositionally biased region" description="Pro residues" evidence="1">
    <location>
        <begin position="369"/>
        <end position="378"/>
    </location>
</feature>
<proteinExistence type="predicted"/>
<dbReference type="RefSeq" id="WP_182858618.1">
    <property type="nucleotide sequence ID" value="NZ_OMOH01000005.1"/>
</dbReference>
<keyword evidence="4" id="KW-1185">Reference proteome</keyword>
<feature type="region of interest" description="Disordered" evidence="1">
    <location>
        <begin position="301"/>
        <end position="387"/>
    </location>
</feature>
<name>A0A375I345_9ACTN</name>
<keyword evidence="2" id="KW-0472">Membrane</keyword>
<sequence>MAGPRIFDTLTLDGAPREAPAAFAQPKAEPLAAPGREPGVEVSGALARPDSIRSPDDPGPTLESLAPAVQAPRDPHKPFESTSLLATSGPRAHDPRTPFELSSGPASSTQFAPPDASSLVVAAAPQQGADRAPQAQLPASGPAPQTVNNYPLGGSWSGAPAPMPQETPDELTGPLVLLTDTGVLPYSVGNLLRTTGLGMLGCLAIGFIIQPFALAMLLLAWILSMTQSRSRRFLRAAFLVALGIVALVILVTLLAGQAQPLPVGNSVARWVCLAMILAGPRLTRSDLARAGRLVTAKQAQTMGWAPAAGPRSGTGRPQPPAAGAVPPGPPVHTAPPAAPPPGRADVPPGPVPGPPMHTAPPAASRPGEPGAPQPPYPGYPGRQGPNW</sequence>